<feature type="region of interest" description="Disordered" evidence="6">
    <location>
        <begin position="1"/>
        <end position="76"/>
    </location>
</feature>
<feature type="region of interest" description="Disordered" evidence="6">
    <location>
        <begin position="280"/>
        <end position="313"/>
    </location>
</feature>
<feature type="compositionally biased region" description="Polar residues" evidence="6">
    <location>
        <begin position="9"/>
        <end position="24"/>
    </location>
</feature>
<dbReference type="NCBIfam" id="TIGR00090">
    <property type="entry name" value="rsfS_iojap_ybeB"/>
    <property type="match status" value="1"/>
</dbReference>
<comment type="subcellular location">
    <subcellularLocation>
        <location evidence="1">Mitochondrion</location>
    </subcellularLocation>
</comment>
<dbReference type="SUPFAM" id="SSF81301">
    <property type="entry name" value="Nucleotidyltransferase"/>
    <property type="match status" value="1"/>
</dbReference>
<reference evidence="7" key="1">
    <citation type="journal article" date="2023" name="G3 (Bethesda)">
        <title>A reference genome for the long-term kleptoplast-retaining sea slug Elysia crispata morphotype clarki.</title>
        <authorList>
            <person name="Eastman K.E."/>
            <person name="Pendleton A.L."/>
            <person name="Shaikh M.A."/>
            <person name="Suttiyut T."/>
            <person name="Ogas R."/>
            <person name="Tomko P."/>
            <person name="Gavelis G."/>
            <person name="Widhalm J.R."/>
            <person name="Wisecaver J.H."/>
        </authorList>
    </citation>
    <scope>NUCLEOTIDE SEQUENCE</scope>
    <source>
        <strain evidence="7">ECLA1</strain>
    </source>
</reference>
<dbReference type="EMBL" id="JAWDGP010007400">
    <property type="protein sequence ID" value="KAK3721212.1"/>
    <property type="molecule type" value="Genomic_DNA"/>
</dbReference>
<evidence type="ECO:0000256" key="4">
    <source>
        <dbReference type="ARBA" id="ARBA00053669"/>
    </source>
</evidence>
<dbReference type="InterPro" id="IPR043519">
    <property type="entry name" value="NT_sf"/>
</dbReference>
<gene>
    <name evidence="7" type="ORF">RRG08_044221</name>
</gene>
<sequence length="313" mass="35443">MFSDCTDPGHQTPSNGTKSNETDSTGGGQVKDKSILDSDPELRSIIEDIKRDFAKEKIQDTEPATPIPKKESEERHLTFEDNSRIRIDCSAEDEFEYDYSVAEDIEEYDYIDESEIGQHQMQPEKDIPISLERGKTGVFELEELLLLLDRLGAEDIVSFPVSPEARFCDHMVVVSAKSRRHLQAINEEILYIHKRKKSEQDTHLVVEGLDKSDWCAMDLGNIVLHVFYGKMREYYDIESLWTLGPDKDPKCQETDKDPYALSAEDLFWLEAVKSKGAPTACVTNPSTKGPHKDLSPPGQVSDREAGWGNTPHH</sequence>
<evidence type="ECO:0000313" key="8">
    <source>
        <dbReference type="Proteomes" id="UP001283361"/>
    </source>
</evidence>
<comment type="function">
    <text evidence="4">Required for normal mitochondrial ribosome function and mitochondrial translation. May play a role in ribosome biogenesis by preventing premature association of the 28S and 39S ribosomal subunits. Interacts with mitochondrial ribosomal protein uL14m (MRPL14), probably blocking formation of intersubunit bridge B8, preventing association of the 28S and 39S ribosomal subunits. Addition to isolated mitochondrial ribosomal subunits partially inhibits translation, probably by interfering with the association of the 28S and 39S ribosomal subunits and the formation of functional ribosomes. May also participate in the assembly and/or regulation of the stability of the large subunit of the mitochondrial ribosome. May function as a ribosomal silencing factor.</text>
</comment>
<organism evidence="7 8">
    <name type="scientific">Elysia crispata</name>
    <name type="common">lettuce slug</name>
    <dbReference type="NCBI Taxonomy" id="231223"/>
    <lineage>
        <taxon>Eukaryota</taxon>
        <taxon>Metazoa</taxon>
        <taxon>Spiralia</taxon>
        <taxon>Lophotrochozoa</taxon>
        <taxon>Mollusca</taxon>
        <taxon>Gastropoda</taxon>
        <taxon>Heterobranchia</taxon>
        <taxon>Euthyneura</taxon>
        <taxon>Panpulmonata</taxon>
        <taxon>Sacoglossa</taxon>
        <taxon>Placobranchoidea</taxon>
        <taxon>Plakobranchidae</taxon>
        <taxon>Elysia</taxon>
    </lineage>
</organism>
<keyword evidence="3" id="KW-0496">Mitochondrion</keyword>
<evidence type="ECO:0000313" key="7">
    <source>
        <dbReference type="EMBL" id="KAK3721212.1"/>
    </source>
</evidence>
<evidence type="ECO:0000256" key="1">
    <source>
        <dbReference type="ARBA" id="ARBA00004173"/>
    </source>
</evidence>
<evidence type="ECO:0000256" key="2">
    <source>
        <dbReference type="ARBA" id="ARBA00010574"/>
    </source>
</evidence>
<dbReference type="HAMAP" id="MF_01477">
    <property type="entry name" value="Iojap_RsfS"/>
    <property type="match status" value="1"/>
</dbReference>
<dbReference type="AlphaFoldDB" id="A0AAE1CP24"/>
<dbReference type="PANTHER" id="PTHR21043:SF0">
    <property type="entry name" value="MITOCHONDRIAL ASSEMBLY OF RIBOSOMAL LARGE SUBUNIT PROTEIN 1"/>
    <property type="match status" value="1"/>
</dbReference>
<comment type="caution">
    <text evidence="7">The sequence shown here is derived from an EMBL/GenBank/DDBJ whole genome shotgun (WGS) entry which is preliminary data.</text>
</comment>
<dbReference type="PANTHER" id="PTHR21043">
    <property type="entry name" value="IOJAP SUPERFAMILY ORTHOLOG"/>
    <property type="match status" value="1"/>
</dbReference>
<dbReference type="GO" id="GO:0005739">
    <property type="term" value="C:mitochondrion"/>
    <property type="evidence" value="ECO:0007669"/>
    <property type="project" value="UniProtKB-SubCell"/>
</dbReference>
<dbReference type="Gene3D" id="3.30.460.10">
    <property type="entry name" value="Beta Polymerase, domain 2"/>
    <property type="match status" value="1"/>
</dbReference>
<keyword evidence="8" id="KW-1185">Reference proteome</keyword>
<proteinExistence type="inferred from homology"/>
<name>A0AAE1CP24_9GAST</name>
<dbReference type="GO" id="GO:0090071">
    <property type="term" value="P:negative regulation of ribosome biogenesis"/>
    <property type="evidence" value="ECO:0007669"/>
    <property type="project" value="TreeGrafter"/>
</dbReference>
<evidence type="ECO:0000256" key="3">
    <source>
        <dbReference type="ARBA" id="ARBA00023128"/>
    </source>
</evidence>
<evidence type="ECO:0000256" key="6">
    <source>
        <dbReference type="SAM" id="MobiDB-lite"/>
    </source>
</evidence>
<dbReference type="GO" id="GO:0017148">
    <property type="term" value="P:negative regulation of translation"/>
    <property type="evidence" value="ECO:0007669"/>
    <property type="project" value="TreeGrafter"/>
</dbReference>
<dbReference type="InterPro" id="IPR004394">
    <property type="entry name" value="Iojap/RsfS/C7orf30"/>
</dbReference>
<dbReference type="GO" id="GO:0043023">
    <property type="term" value="F:ribosomal large subunit binding"/>
    <property type="evidence" value="ECO:0007669"/>
    <property type="project" value="TreeGrafter"/>
</dbReference>
<evidence type="ECO:0000256" key="5">
    <source>
        <dbReference type="ARBA" id="ARBA00073331"/>
    </source>
</evidence>
<comment type="similarity">
    <text evidence="2">Belongs to the Iojap/RsfS family.</text>
</comment>
<feature type="compositionally biased region" description="Basic and acidic residues" evidence="6">
    <location>
        <begin position="30"/>
        <end position="60"/>
    </location>
</feature>
<accession>A0AAE1CP24</accession>
<dbReference type="FunFam" id="3.30.460.10:FF:000018">
    <property type="entry name" value="Mitochondrial assembly of ribosomal large subunit 1"/>
    <property type="match status" value="1"/>
</dbReference>
<protein>
    <recommendedName>
        <fullName evidence="5">Mitochondrial assembly of ribosomal large subunit protein 1</fullName>
    </recommendedName>
</protein>
<dbReference type="Proteomes" id="UP001283361">
    <property type="component" value="Unassembled WGS sequence"/>
</dbReference>
<dbReference type="Pfam" id="PF02410">
    <property type="entry name" value="RsfS"/>
    <property type="match status" value="1"/>
</dbReference>